<organism evidence="5 6">
    <name type="scientific">Flexistipes sinusarabici</name>
    <dbReference type="NCBI Taxonomy" id="2352"/>
    <lineage>
        <taxon>Bacteria</taxon>
        <taxon>Pseudomonadati</taxon>
        <taxon>Deferribacterota</taxon>
        <taxon>Deferribacteres</taxon>
        <taxon>Deferribacterales</taxon>
        <taxon>Flexistipitaceae</taxon>
        <taxon>Flexistipes</taxon>
    </lineage>
</organism>
<gene>
    <name evidence="5" type="ORF">DHM44_01425</name>
</gene>
<proteinExistence type="predicted"/>
<keyword evidence="1 3" id="KW-0820">tRNA-binding</keyword>
<comment type="caution">
    <text evidence="5">The sequence shown here is derived from an EMBL/GenBank/DDBJ whole genome shotgun (WGS) entry which is preliminary data.</text>
</comment>
<dbReference type="AlphaFoldDB" id="A0A3D5Q9I0"/>
<dbReference type="EMBL" id="DPPF01000031">
    <property type="protein sequence ID" value="HCW92320.1"/>
    <property type="molecule type" value="Genomic_DNA"/>
</dbReference>
<dbReference type="NCBIfam" id="NF007495">
    <property type="entry name" value="PRK10089.1-4"/>
    <property type="match status" value="1"/>
</dbReference>
<dbReference type="NCBIfam" id="TIGR02222">
    <property type="entry name" value="chap_CsaA"/>
    <property type="match status" value="1"/>
</dbReference>
<evidence type="ECO:0000256" key="1">
    <source>
        <dbReference type="ARBA" id="ARBA00022555"/>
    </source>
</evidence>
<feature type="domain" description="TRNA-binding" evidence="4">
    <location>
        <begin position="8"/>
        <end position="112"/>
    </location>
</feature>
<dbReference type="InterPro" id="IPR008231">
    <property type="entry name" value="CsaA"/>
</dbReference>
<evidence type="ECO:0000313" key="5">
    <source>
        <dbReference type="EMBL" id="HCW92320.1"/>
    </source>
</evidence>
<evidence type="ECO:0000256" key="3">
    <source>
        <dbReference type="PROSITE-ProRule" id="PRU00209"/>
    </source>
</evidence>
<sequence>MIEIDWSDFQKVELRVGTVVDVKDFPEARKPAYKLEVDFGSEIGVKKSSAQVTDLYSKEDLLGKQVMAVVNFPPKQIGPMLSECLVTGFYREDGAVVLAVPDKSVQNGERLA</sequence>
<protein>
    <submittedName>
        <fullName evidence="5">tRNA-binding protein</fullName>
    </submittedName>
</protein>
<dbReference type="Pfam" id="PF01588">
    <property type="entry name" value="tRNA_bind"/>
    <property type="match status" value="1"/>
</dbReference>
<dbReference type="NCBIfam" id="NF007493">
    <property type="entry name" value="PRK10089.1-2"/>
    <property type="match status" value="1"/>
</dbReference>
<accession>A0A3D5Q9I0</accession>
<reference evidence="5 6" key="1">
    <citation type="journal article" date="2018" name="Nat. Biotechnol.">
        <title>A standardized bacterial taxonomy based on genome phylogeny substantially revises the tree of life.</title>
        <authorList>
            <person name="Parks D.H."/>
            <person name="Chuvochina M."/>
            <person name="Waite D.W."/>
            <person name="Rinke C."/>
            <person name="Skarshewski A."/>
            <person name="Chaumeil P.A."/>
            <person name="Hugenholtz P."/>
        </authorList>
    </citation>
    <scope>NUCLEOTIDE SEQUENCE [LARGE SCALE GENOMIC DNA]</scope>
    <source>
        <strain evidence="5">UBA8672</strain>
    </source>
</reference>
<dbReference type="Proteomes" id="UP000262325">
    <property type="component" value="Unassembled WGS sequence"/>
</dbReference>
<dbReference type="NCBIfam" id="NF007494">
    <property type="entry name" value="PRK10089.1-3"/>
    <property type="match status" value="1"/>
</dbReference>
<dbReference type="InterPro" id="IPR012340">
    <property type="entry name" value="NA-bd_OB-fold"/>
</dbReference>
<dbReference type="Gene3D" id="2.40.50.140">
    <property type="entry name" value="Nucleic acid-binding proteins"/>
    <property type="match status" value="1"/>
</dbReference>
<dbReference type="FunFam" id="2.40.50.140:FF:000165">
    <property type="entry name" value="Chaperone CsaA"/>
    <property type="match status" value="1"/>
</dbReference>
<evidence type="ECO:0000256" key="2">
    <source>
        <dbReference type="ARBA" id="ARBA00022884"/>
    </source>
</evidence>
<dbReference type="InterPro" id="IPR051270">
    <property type="entry name" value="Tyrosine-tRNA_ligase_regulator"/>
</dbReference>
<name>A0A3D5Q9I0_FLESI</name>
<keyword evidence="2 3" id="KW-0694">RNA-binding</keyword>
<evidence type="ECO:0000313" key="6">
    <source>
        <dbReference type="Proteomes" id="UP000262325"/>
    </source>
</evidence>
<dbReference type="SUPFAM" id="SSF50249">
    <property type="entry name" value="Nucleic acid-binding proteins"/>
    <property type="match status" value="1"/>
</dbReference>
<dbReference type="CDD" id="cd02798">
    <property type="entry name" value="tRNA_bind_CsaA"/>
    <property type="match status" value="1"/>
</dbReference>
<dbReference type="InterPro" id="IPR002547">
    <property type="entry name" value="tRNA-bd_dom"/>
</dbReference>
<dbReference type="PROSITE" id="PS50886">
    <property type="entry name" value="TRBD"/>
    <property type="match status" value="1"/>
</dbReference>
<dbReference type="PANTHER" id="PTHR11586">
    <property type="entry name" value="TRNA-AMINOACYLATION COFACTOR ARC1 FAMILY MEMBER"/>
    <property type="match status" value="1"/>
</dbReference>
<evidence type="ECO:0000259" key="4">
    <source>
        <dbReference type="PROSITE" id="PS50886"/>
    </source>
</evidence>
<dbReference type="PANTHER" id="PTHR11586:SF37">
    <property type="entry name" value="TRNA-BINDING DOMAIN-CONTAINING PROTEIN"/>
    <property type="match status" value="1"/>
</dbReference>
<dbReference type="GO" id="GO:0000049">
    <property type="term" value="F:tRNA binding"/>
    <property type="evidence" value="ECO:0007669"/>
    <property type="project" value="UniProtKB-UniRule"/>
</dbReference>